<name>A0A135TU14_9PEZI</name>
<dbReference type="Proteomes" id="UP000070121">
    <property type="component" value="Unassembled WGS sequence"/>
</dbReference>
<sequence length="125" mass="13640">MTEQRYVSVDLGVKEEGVDFLGLDVGPESPPKKLQVFQLMSTSLVIGDSNGTLGEKTQEHLQRSPQLPPTFSRLSTNPGRHLSHFTVKGCLGLPNLVQLAADNLNFRPPHTGRKIQNLQGPRDGG</sequence>
<dbReference type="AlphaFoldDB" id="A0A135TU14"/>
<reference evidence="1 2" key="1">
    <citation type="submission" date="2014-02" db="EMBL/GenBank/DDBJ databases">
        <title>The genome sequence of Colletotrichum salicis CBS 607.94.</title>
        <authorList>
            <person name="Baroncelli R."/>
            <person name="Thon M.R."/>
        </authorList>
    </citation>
    <scope>NUCLEOTIDE SEQUENCE [LARGE SCALE GENOMIC DNA]</scope>
    <source>
        <strain evidence="1 2">CBS 607.94</strain>
    </source>
</reference>
<accession>A0A135TU14</accession>
<keyword evidence="2" id="KW-1185">Reference proteome</keyword>
<comment type="caution">
    <text evidence="1">The sequence shown here is derived from an EMBL/GenBank/DDBJ whole genome shotgun (WGS) entry which is preliminary data.</text>
</comment>
<gene>
    <name evidence="1" type="ORF">CSAL01_05522</name>
</gene>
<evidence type="ECO:0000313" key="1">
    <source>
        <dbReference type="EMBL" id="KXH51532.1"/>
    </source>
</evidence>
<protein>
    <submittedName>
        <fullName evidence="1">Uncharacterized protein</fullName>
    </submittedName>
</protein>
<organism evidence="1 2">
    <name type="scientific">Colletotrichum salicis</name>
    <dbReference type="NCBI Taxonomy" id="1209931"/>
    <lineage>
        <taxon>Eukaryota</taxon>
        <taxon>Fungi</taxon>
        <taxon>Dikarya</taxon>
        <taxon>Ascomycota</taxon>
        <taxon>Pezizomycotina</taxon>
        <taxon>Sordariomycetes</taxon>
        <taxon>Hypocreomycetidae</taxon>
        <taxon>Glomerellales</taxon>
        <taxon>Glomerellaceae</taxon>
        <taxon>Colletotrichum</taxon>
        <taxon>Colletotrichum acutatum species complex</taxon>
    </lineage>
</organism>
<proteinExistence type="predicted"/>
<evidence type="ECO:0000313" key="2">
    <source>
        <dbReference type="Proteomes" id="UP000070121"/>
    </source>
</evidence>
<dbReference type="EMBL" id="JFFI01001880">
    <property type="protein sequence ID" value="KXH51532.1"/>
    <property type="molecule type" value="Genomic_DNA"/>
</dbReference>